<dbReference type="SUPFAM" id="SSF47413">
    <property type="entry name" value="lambda repressor-like DNA-binding domains"/>
    <property type="match status" value="1"/>
</dbReference>
<dbReference type="Pfam" id="PF00356">
    <property type="entry name" value="LacI"/>
    <property type="match status" value="1"/>
</dbReference>
<evidence type="ECO:0000256" key="1">
    <source>
        <dbReference type="ARBA" id="ARBA00022491"/>
    </source>
</evidence>
<dbReference type="Proteomes" id="UP001267426">
    <property type="component" value="Unassembled WGS sequence"/>
</dbReference>
<sequence>MREVARQAGVSVATVSRALNASGPVGEETRRRILETAERLRYVPNRTARNLKRVATETIGVLLPDLYGGFYSEVIRGAERAARAARYHTLLASAHDGLPELVRALRTLVGRVDGLVVMSPDIEADVLRKNLPPGLPVVVLGGAVAGHGSVAIDNAAAAEAVTRHLAGLGHRRIALVSGPAPNADARARRDGYRRALAEADLAPDPVLELAGDFTEASGRAAAASFLALSPRPTALFCANDAMAVGALQALRDAGLRVPADVALAGFDDIPLARYVTPALTTAHVPIDEMGSQAIDAVLRAVRGDAPAPPAVTLPTRLVVRESCGARL</sequence>
<dbReference type="PROSITE" id="PS50932">
    <property type="entry name" value="HTH_LACI_2"/>
    <property type="match status" value="1"/>
</dbReference>
<proteinExistence type="predicted"/>
<dbReference type="PANTHER" id="PTHR30146:SF151">
    <property type="entry name" value="HTH-TYPE TRANSCRIPTIONAL REPRESSOR CYTR"/>
    <property type="match status" value="1"/>
</dbReference>
<evidence type="ECO:0000259" key="5">
    <source>
        <dbReference type="PROSITE" id="PS50932"/>
    </source>
</evidence>
<comment type="caution">
    <text evidence="6">The sequence shown here is derived from an EMBL/GenBank/DDBJ whole genome shotgun (WGS) entry which is preliminary data.</text>
</comment>
<dbReference type="Gene3D" id="1.10.260.40">
    <property type="entry name" value="lambda repressor-like DNA-binding domains"/>
    <property type="match status" value="1"/>
</dbReference>
<dbReference type="SUPFAM" id="SSF53822">
    <property type="entry name" value="Periplasmic binding protein-like I"/>
    <property type="match status" value="1"/>
</dbReference>
<dbReference type="PROSITE" id="PS00356">
    <property type="entry name" value="HTH_LACI_1"/>
    <property type="match status" value="1"/>
</dbReference>
<name>A0ABU3BP27_9BACT</name>
<reference evidence="6 7" key="1">
    <citation type="submission" date="2023-09" db="EMBL/GenBank/DDBJ databases">
        <authorList>
            <person name="Rey-Velasco X."/>
        </authorList>
    </citation>
    <scope>NUCLEOTIDE SEQUENCE [LARGE SCALE GENOMIC DNA]</scope>
    <source>
        <strain evidence="6 7">F394</strain>
    </source>
</reference>
<evidence type="ECO:0000256" key="3">
    <source>
        <dbReference type="ARBA" id="ARBA00023125"/>
    </source>
</evidence>
<evidence type="ECO:0000256" key="2">
    <source>
        <dbReference type="ARBA" id="ARBA00023015"/>
    </source>
</evidence>
<dbReference type="InterPro" id="IPR028082">
    <property type="entry name" value="Peripla_BP_I"/>
</dbReference>
<dbReference type="InterPro" id="IPR010982">
    <property type="entry name" value="Lambda_DNA-bd_dom_sf"/>
</dbReference>
<dbReference type="SMART" id="SM00354">
    <property type="entry name" value="HTH_LACI"/>
    <property type="match status" value="1"/>
</dbReference>
<evidence type="ECO:0000313" key="6">
    <source>
        <dbReference type="EMBL" id="MDT0631013.1"/>
    </source>
</evidence>
<keyword evidence="2" id="KW-0805">Transcription regulation</keyword>
<keyword evidence="3 6" id="KW-0238">DNA-binding</keyword>
<dbReference type="Pfam" id="PF13377">
    <property type="entry name" value="Peripla_BP_3"/>
    <property type="match status" value="1"/>
</dbReference>
<dbReference type="PANTHER" id="PTHR30146">
    <property type="entry name" value="LACI-RELATED TRANSCRIPTIONAL REPRESSOR"/>
    <property type="match status" value="1"/>
</dbReference>
<accession>A0ABU3BP27</accession>
<dbReference type="InterPro" id="IPR046335">
    <property type="entry name" value="LacI/GalR-like_sensor"/>
</dbReference>
<evidence type="ECO:0000313" key="7">
    <source>
        <dbReference type="Proteomes" id="UP001267426"/>
    </source>
</evidence>
<dbReference type="RefSeq" id="WP_311662352.1">
    <property type="nucleotide sequence ID" value="NZ_JAVRHT010000007.1"/>
</dbReference>
<organism evidence="6 7">
    <name type="scientific">Rubrivirga litoralis</name>
    <dbReference type="NCBI Taxonomy" id="3075598"/>
    <lineage>
        <taxon>Bacteria</taxon>
        <taxon>Pseudomonadati</taxon>
        <taxon>Rhodothermota</taxon>
        <taxon>Rhodothermia</taxon>
        <taxon>Rhodothermales</taxon>
        <taxon>Rubricoccaceae</taxon>
        <taxon>Rubrivirga</taxon>
    </lineage>
</organism>
<dbReference type="EMBL" id="JAVRHT010000007">
    <property type="protein sequence ID" value="MDT0631013.1"/>
    <property type="molecule type" value="Genomic_DNA"/>
</dbReference>
<gene>
    <name evidence="6" type="ORF">RM540_04555</name>
</gene>
<keyword evidence="1" id="KW-0678">Repressor</keyword>
<dbReference type="InterPro" id="IPR000843">
    <property type="entry name" value="HTH_LacI"/>
</dbReference>
<protein>
    <submittedName>
        <fullName evidence="6">LacI family DNA-binding transcriptional regulator</fullName>
    </submittedName>
</protein>
<dbReference type="GO" id="GO:0003677">
    <property type="term" value="F:DNA binding"/>
    <property type="evidence" value="ECO:0007669"/>
    <property type="project" value="UniProtKB-KW"/>
</dbReference>
<dbReference type="CDD" id="cd01392">
    <property type="entry name" value="HTH_LacI"/>
    <property type="match status" value="1"/>
</dbReference>
<keyword evidence="4" id="KW-0804">Transcription</keyword>
<evidence type="ECO:0000256" key="4">
    <source>
        <dbReference type="ARBA" id="ARBA00023163"/>
    </source>
</evidence>
<feature type="domain" description="HTH lacI-type" evidence="5">
    <location>
        <begin position="1"/>
        <end position="53"/>
    </location>
</feature>
<keyword evidence="7" id="KW-1185">Reference proteome</keyword>
<dbReference type="Gene3D" id="3.40.50.2300">
    <property type="match status" value="2"/>
</dbReference>
<dbReference type="CDD" id="cd06267">
    <property type="entry name" value="PBP1_LacI_sugar_binding-like"/>
    <property type="match status" value="1"/>
</dbReference>